<organism evidence="1 2">
    <name type="scientific">Candidatus Accumulibacter contiguus</name>
    <dbReference type="NCBI Taxonomy" id="2954381"/>
    <lineage>
        <taxon>Bacteria</taxon>
        <taxon>Pseudomonadati</taxon>
        <taxon>Pseudomonadota</taxon>
        <taxon>Betaproteobacteria</taxon>
        <taxon>Candidatus Accumulibacter</taxon>
    </lineage>
</organism>
<dbReference type="Proteomes" id="UP000886469">
    <property type="component" value="Unassembled WGS sequence"/>
</dbReference>
<comment type="caution">
    <text evidence="1">The sequence shown here is derived from an EMBL/GenBank/DDBJ whole genome shotgun (WGS) entry which is preliminary data.</text>
</comment>
<name>A0ABX1TC52_9PROT</name>
<protein>
    <submittedName>
        <fullName evidence="1">Uncharacterized protein</fullName>
    </submittedName>
</protein>
<dbReference type="EMBL" id="SPMX01000070">
    <property type="protein sequence ID" value="NMQ07283.1"/>
    <property type="molecule type" value="Genomic_DNA"/>
</dbReference>
<reference evidence="1" key="1">
    <citation type="submission" date="2019-03" db="EMBL/GenBank/DDBJ databases">
        <title>Metabolic reconstructions from genomes of highly enriched 'Candidatus Accumulibacter' and 'Candidatus Competibacter' bioreactor populations.</title>
        <authorList>
            <person name="Annavajhala M.K."/>
            <person name="Welles L."/>
            <person name="Abbas B."/>
            <person name="Sorokin D."/>
            <person name="Park H."/>
            <person name="Van Loosdrecht M."/>
            <person name="Chandran K."/>
        </authorList>
    </citation>
    <scope>NUCLEOTIDE SEQUENCE</scope>
    <source>
        <strain evidence="1">SBR_L</strain>
    </source>
</reference>
<keyword evidence="2" id="KW-1185">Reference proteome</keyword>
<evidence type="ECO:0000313" key="1">
    <source>
        <dbReference type="EMBL" id="NMQ07283.1"/>
    </source>
</evidence>
<sequence length="89" mass="10252">MDKKFAYHTIIVESFSPHSTAGRHGEVHIRPAEGQFYPQHLFVECSRRLVTDFPVGTKFRMKVKLTDKLGGGEFLYSYHGWPVEVVERA</sequence>
<accession>A0ABX1TC52</accession>
<proteinExistence type="predicted"/>
<evidence type="ECO:0000313" key="2">
    <source>
        <dbReference type="Proteomes" id="UP000886469"/>
    </source>
</evidence>
<gene>
    <name evidence="1" type="ORF">E4Q08_19595</name>
</gene>